<dbReference type="AlphaFoldDB" id="A0A8D9BUD5"/>
<evidence type="ECO:0000313" key="1">
    <source>
        <dbReference type="EMBL" id="CAG6789212.1"/>
    </source>
</evidence>
<sequence>MDEKLPYEGFVHTNLQLELTNEYIPNRENFHIQHVYSVLRQPESPWLVLNRLYELITFASKRQISLTCIIESFPCIKIPTKVCVGFYIFTAETLISTPSCTAPVTFSCLKNKTPMFPLSVCTLRI</sequence>
<dbReference type="EMBL" id="HBUF01663883">
    <property type="protein sequence ID" value="CAG6789212.1"/>
    <property type="molecule type" value="Transcribed_RNA"/>
</dbReference>
<reference evidence="1" key="1">
    <citation type="submission" date="2021-05" db="EMBL/GenBank/DDBJ databases">
        <authorList>
            <person name="Alioto T."/>
            <person name="Alioto T."/>
            <person name="Gomez Garrido J."/>
        </authorList>
    </citation>
    <scope>NUCLEOTIDE SEQUENCE</scope>
</reference>
<name>A0A8D9BUD5_9HEMI</name>
<accession>A0A8D9BUD5</accession>
<proteinExistence type="predicted"/>
<protein>
    <submittedName>
        <fullName evidence="1">Uncharacterized protein</fullName>
    </submittedName>
</protein>
<organism evidence="1">
    <name type="scientific">Cacopsylla melanoneura</name>
    <dbReference type="NCBI Taxonomy" id="428564"/>
    <lineage>
        <taxon>Eukaryota</taxon>
        <taxon>Metazoa</taxon>
        <taxon>Ecdysozoa</taxon>
        <taxon>Arthropoda</taxon>
        <taxon>Hexapoda</taxon>
        <taxon>Insecta</taxon>
        <taxon>Pterygota</taxon>
        <taxon>Neoptera</taxon>
        <taxon>Paraneoptera</taxon>
        <taxon>Hemiptera</taxon>
        <taxon>Sternorrhyncha</taxon>
        <taxon>Psylloidea</taxon>
        <taxon>Psyllidae</taxon>
        <taxon>Psyllinae</taxon>
        <taxon>Cacopsylla</taxon>
    </lineage>
</organism>